<dbReference type="RefSeq" id="WP_379749082.1">
    <property type="nucleotide sequence ID" value="NZ_JBHTCP010000015.1"/>
</dbReference>
<comment type="cofactor">
    <cofactor evidence="1">
        <name>pyridoxal 5'-phosphate</name>
        <dbReference type="ChEBI" id="CHEBI:597326"/>
    </cofactor>
</comment>
<dbReference type="Gene3D" id="1.10.10.10">
    <property type="entry name" value="Winged helix-like DNA-binding domain superfamily/Winged helix DNA-binding domain"/>
    <property type="match status" value="1"/>
</dbReference>
<evidence type="ECO:0000256" key="6">
    <source>
        <dbReference type="ARBA" id="ARBA00023125"/>
    </source>
</evidence>
<dbReference type="SMART" id="SM00345">
    <property type="entry name" value="HTH_GNTR"/>
    <property type="match status" value="1"/>
</dbReference>
<dbReference type="PANTHER" id="PTHR46577:SF2">
    <property type="entry name" value="TRANSCRIPTIONAL REGULATORY PROTEIN"/>
    <property type="match status" value="1"/>
</dbReference>
<comment type="caution">
    <text evidence="9">The sequence shown here is derived from an EMBL/GenBank/DDBJ whole genome shotgun (WGS) entry which is preliminary data.</text>
</comment>
<dbReference type="InterPro" id="IPR015424">
    <property type="entry name" value="PyrdxlP-dep_Trfase"/>
</dbReference>
<dbReference type="InterPro" id="IPR004839">
    <property type="entry name" value="Aminotransferase_I/II_large"/>
</dbReference>
<keyword evidence="3 9" id="KW-0032">Aminotransferase</keyword>
<evidence type="ECO:0000313" key="9">
    <source>
        <dbReference type="EMBL" id="MFC7371970.1"/>
    </source>
</evidence>
<keyword evidence="4" id="KW-0663">Pyridoxal phosphate</keyword>
<dbReference type="InterPro" id="IPR000524">
    <property type="entry name" value="Tscrpt_reg_HTH_GntR"/>
</dbReference>
<dbReference type="Proteomes" id="UP001596549">
    <property type="component" value="Unassembled WGS sequence"/>
</dbReference>
<organism evidence="9 10">
    <name type="scientific">Fictibacillus iocasae</name>
    <dbReference type="NCBI Taxonomy" id="2715437"/>
    <lineage>
        <taxon>Bacteria</taxon>
        <taxon>Bacillati</taxon>
        <taxon>Bacillota</taxon>
        <taxon>Bacilli</taxon>
        <taxon>Bacillales</taxon>
        <taxon>Fictibacillaceae</taxon>
        <taxon>Fictibacillus</taxon>
    </lineage>
</organism>
<dbReference type="InterPro" id="IPR036390">
    <property type="entry name" value="WH_DNA-bd_sf"/>
</dbReference>
<reference evidence="10" key="1">
    <citation type="journal article" date="2019" name="Int. J. Syst. Evol. Microbiol.">
        <title>The Global Catalogue of Microorganisms (GCM) 10K type strain sequencing project: providing services to taxonomists for standard genome sequencing and annotation.</title>
        <authorList>
            <consortium name="The Broad Institute Genomics Platform"/>
            <consortium name="The Broad Institute Genome Sequencing Center for Infectious Disease"/>
            <person name="Wu L."/>
            <person name="Ma J."/>
        </authorList>
    </citation>
    <scope>NUCLEOTIDE SEQUENCE [LARGE SCALE GENOMIC DNA]</scope>
    <source>
        <strain evidence="10">NBRC 106396</strain>
    </source>
</reference>
<evidence type="ECO:0000313" key="10">
    <source>
        <dbReference type="Proteomes" id="UP001596549"/>
    </source>
</evidence>
<evidence type="ECO:0000256" key="1">
    <source>
        <dbReference type="ARBA" id="ARBA00001933"/>
    </source>
</evidence>
<dbReference type="Pfam" id="PF00392">
    <property type="entry name" value="GntR"/>
    <property type="match status" value="1"/>
</dbReference>
<evidence type="ECO:0000256" key="5">
    <source>
        <dbReference type="ARBA" id="ARBA00023015"/>
    </source>
</evidence>
<dbReference type="GO" id="GO:0008483">
    <property type="term" value="F:transaminase activity"/>
    <property type="evidence" value="ECO:0007669"/>
    <property type="project" value="UniProtKB-KW"/>
</dbReference>
<keyword evidence="5" id="KW-0805">Transcription regulation</keyword>
<gene>
    <name evidence="9" type="ORF">ACFQPF_09785</name>
</gene>
<keyword evidence="6" id="KW-0238">DNA-binding</keyword>
<evidence type="ECO:0000256" key="4">
    <source>
        <dbReference type="ARBA" id="ARBA00022898"/>
    </source>
</evidence>
<sequence>MVVTIDWKPDKNTAVPLYVQIKEFIQSKIENGEWTVGTRIPSQRKLAEVFEVNRSTIVLAFDELMADGLLEGHSGKGTRVKNNVWSLLSSNEHAADWNSMINKGMQQPNLPTIQDIHQAEPRPDLIRLGTGEPSPELFPQEMMKDILHRLPSKIQSLGYVEEKGLLPLREQISIYLRSFGITASPSSILIVSGALQALQLVSIGLLKRGSAILLESPSYLHSLNLFQSAGVSLRGLPVHAAGFDLSSIKHSKKRNAASLLYTNPTFHNPTGYVMSLNDRKQLLNVCESEQLPIIEDDVYCELWLDAPPPPPIKALDQNGTVLYVGSLSKALSPGLRIGWVVGPEPVINRLADIKMQTDYGASSLSQWAAEEWLSSGRYHVHLEQMRAALRTRRDVAIKVLEEKFTGLAEWQKPAGGFYIWLRLPAGISLRELFDRALKEGILLNPGHLYDPKAIQHLRISYAYASLEQLVKGLERLAELIKNVMNNERVNKT</sequence>
<evidence type="ECO:0000259" key="8">
    <source>
        <dbReference type="PROSITE" id="PS50949"/>
    </source>
</evidence>
<dbReference type="Pfam" id="PF00155">
    <property type="entry name" value="Aminotran_1_2"/>
    <property type="match status" value="1"/>
</dbReference>
<dbReference type="CDD" id="cd00609">
    <property type="entry name" value="AAT_like"/>
    <property type="match status" value="1"/>
</dbReference>
<dbReference type="PANTHER" id="PTHR46577">
    <property type="entry name" value="HTH-TYPE TRANSCRIPTIONAL REGULATORY PROTEIN GABR"/>
    <property type="match status" value="1"/>
</dbReference>
<proteinExistence type="inferred from homology"/>
<dbReference type="InterPro" id="IPR015421">
    <property type="entry name" value="PyrdxlP-dep_Trfase_major"/>
</dbReference>
<dbReference type="SUPFAM" id="SSF46785">
    <property type="entry name" value="Winged helix' DNA-binding domain"/>
    <property type="match status" value="1"/>
</dbReference>
<dbReference type="InterPro" id="IPR051446">
    <property type="entry name" value="HTH_trans_reg/aminotransferase"/>
</dbReference>
<keyword evidence="7" id="KW-0804">Transcription</keyword>
<dbReference type="PROSITE" id="PS50949">
    <property type="entry name" value="HTH_GNTR"/>
    <property type="match status" value="1"/>
</dbReference>
<name>A0ABW2NRK2_9BACL</name>
<evidence type="ECO:0000256" key="3">
    <source>
        <dbReference type="ARBA" id="ARBA00022576"/>
    </source>
</evidence>
<accession>A0ABW2NRK2</accession>
<evidence type="ECO:0000256" key="2">
    <source>
        <dbReference type="ARBA" id="ARBA00005384"/>
    </source>
</evidence>
<evidence type="ECO:0000256" key="7">
    <source>
        <dbReference type="ARBA" id="ARBA00023163"/>
    </source>
</evidence>
<dbReference type="InterPro" id="IPR036388">
    <property type="entry name" value="WH-like_DNA-bd_sf"/>
</dbReference>
<comment type="similarity">
    <text evidence="2">In the C-terminal section; belongs to the class-I pyridoxal-phosphate-dependent aminotransferase family.</text>
</comment>
<dbReference type="PRINTS" id="PR00035">
    <property type="entry name" value="HTHGNTR"/>
</dbReference>
<dbReference type="SUPFAM" id="SSF53383">
    <property type="entry name" value="PLP-dependent transferases"/>
    <property type="match status" value="1"/>
</dbReference>
<feature type="domain" description="HTH gntR-type" evidence="8">
    <location>
        <begin position="15"/>
        <end position="83"/>
    </location>
</feature>
<dbReference type="Gene3D" id="3.40.640.10">
    <property type="entry name" value="Type I PLP-dependent aspartate aminotransferase-like (Major domain)"/>
    <property type="match status" value="1"/>
</dbReference>
<keyword evidence="10" id="KW-1185">Reference proteome</keyword>
<dbReference type="EMBL" id="JBHTCP010000015">
    <property type="protein sequence ID" value="MFC7371970.1"/>
    <property type="molecule type" value="Genomic_DNA"/>
</dbReference>
<keyword evidence="3 9" id="KW-0808">Transferase</keyword>
<protein>
    <submittedName>
        <fullName evidence="9">PLP-dependent aminotransferase family protein</fullName>
    </submittedName>
</protein>
<dbReference type="InterPro" id="IPR015422">
    <property type="entry name" value="PyrdxlP-dep_Trfase_small"/>
</dbReference>
<dbReference type="Gene3D" id="3.90.1150.10">
    <property type="entry name" value="Aspartate Aminotransferase, domain 1"/>
    <property type="match status" value="1"/>
</dbReference>
<dbReference type="CDD" id="cd07377">
    <property type="entry name" value="WHTH_GntR"/>
    <property type="match status" value="1"/>
</dbReference>